<dbReference type="EMBL" id="BAAAJK010000001">
    <property type="protein sequence ID" value="GAA1378877.1"/>
    <property type="molecule type" value="Genomic_DNA"/>
</dbReference>
<dbReference type="RefSeq" id="WP_344017452.1">
    <property type="nucleotide sequence ID" value="NZ_BAAAJK010000001.1"/>
</dbReference>
<organism evidence="1 2">
    <name type="scientific">Pseudonocardia kongjuensis</name>
    <dbReference type="NCBI Taxonomy" id="102227"/>
    <lineage>
        <taxon>Bacteria</taxon>
        <taxon>Bacillati</taxon>
        <taxon>Actinomycetota</taxon>
        <taxon>Actinomycetes</taxon>
        <taxon>Pseudonocardiales</taxon>
        <taxon>Pseudonocardiaceae</taxon>
        <taxon>Pseudonocardia</taxon>
    </lineage>
</organism>
<dbReference type="InterPro" id="IPR049252">
    <property type="entry name" value="DUF6885"/>
</dbReference>
<dbReference type="Pfam" id="PF21819">
    <property type="entry name" value="DUF6885"/>
    <property type="match status" value="1"/>
</dbReference>
<comment type="caution">
    <text evidence="1">The sequence shown here is derived from an EMBL/GenBank/DDBJ whole genome shotgun (WGS) entry which is preliminary data.</text>
</comment>
<keyword evidence="2" id="KW-1185">Reference proteome</keyword>
<protein>
    <submittedName>
        <fullName evidence="1">Uncharacterized protein</fullName>
    </submittedName>
</protein>
<evidence type="ECO:0000313" key="2">
    <source>
        <dbReference type="Proteomes" id="UP001501414"/>
    </source>
</evidence>
<sequence length="272" mass="27976">MAFVPFTGVDALLAEHAAALPQPDQLCGPFAARLAVVALTGRSRTAAPVPAVTEFARVAGSAIWPHEVPGARPPGAPPRTDLWSGLDRAADERSAGTSAAGVGKAVEELSGGVLAAVPAAGTWTPDRLRVLLDGLTGVPVLPVANLDTARLASSHVPPEVLDAYLATGEDDALPGADWSAGHFVVLYGQEDGPGGTLLAVADSYPQLGESGRHRQPLPRVAAALARERRHTGGLVLVTAAGHRETAGVAVRAAGLEVEWWDNGTPRGPRTPR</sequence>
<proteinExistence type="predicted"/>
<dbReference type="Proteomes" id="UP001501414">
    <property type="component" value="Unassembled WGS sequence"/>
</dbReference>
<gene>
    <name evidence="1" type="ORF">GCM10009613_00640</name>
</gene>
<name>A0ABP4I2Y1_9PSEU</name>
<reference evidence="2" key="1">
    <citation type="journal article" date="2019" name="Int. J. Syst. Evol. Microbiol.">
        <title>The Global Catalogue of Microorganisms (GCM) 10K type strain sequencing project: providing services to taxonomists for standard genome sequencing and annotation.</title>
        <authorList>
            <consortium name="The Broad Institute Genomics Platform"/>
            <consortium name="The Broad Institute Genome Sequencing Center for Infectious Disease"/>
            <person name="Wu L."/>
            <person name="Ma J."/>
        </authorList>
    </citation>
    <scope>NUCLEOTIDE SEQUENCE [LARGE SCALE GENOMIC DNA]</scope>
    <source>
        <strain evidence="2">JCM 11896</strain>
    </source>
</reference>
<accession>A0ABP4I2Y1</accession>
<evidence type="ECO:0000313" key="1">
    <source>
        <dbReference type="EMBL" id="GAA1378877.1"/>
    </source>
</evidence>